<comment type="caution">
    <text evidence="1">The sequence shown here is derived from an EMBL/GenBank/DDBJ whole genome shotgun (WGS) entry which is preliminary data.</text>
</comment>
<dbReference type="Pfam" id="PF11751">
    <property type="entry name" value="PorP_SprF"/>
    <property type="match status" value="1"/>
</dbReference>
<gene>
    <name evidence="1" type="ORF">A2290_07960</name>
</gene>
<protein>
    <recommendedName>
        <fullName evidence="3">PorV/PorQ family protein</fullName>
    </recommendedName>
</protein>
<dbReference type="AlphaFoldDB" id="A0A1F4SAM9"/>
<dbReference type="Proteomes" id="UP000177905">
    <property type="component" value="Unassembled WGS sequence"/>
</dbReference>
<name>A0A1F4SAM9_UNCSA</name>
<dbReference type="EMBL" id="MEUA01000002">
    <property type="protein sequence ID" value="OGC16803.1"/>
    <property type="molecule type" value="Genomic_DNA"/>
</dbReference>
<organism evidence="1 2">
    <name type="scientific">candidate division WOR-1 bacterium RIFOXYB2_FULL_36_35</name>
    <dbReference type="NCBI Taxonomy" id="1802578"/>
    <lineage>
        <taxon>Bacteria</taxon>
        <taxon>Bacillati</taxon>
        <taxon>Saganbacteria</taxon>
    </lineage>
</organism>
<dbReference type="Gene3D" id="2.40.160.60">
    <property type="entry name" value="Outer membrane protein transport protein (OMPP1/FadL/TodX)"/>
    <property type="match status" value="1"/>
</dbReference>
<accession>A0A1F4SAM9</accession>
<reference evidence="1 2" key="1">
    <citation type="journal article" date="2016" name="Nat. Commun.">
        <title>Thousands of microbial genomes shed light on interconnected biogeochemical processes in an aquifer system.</title>
        <authorList>
            <person name="Anantharaman K."/>
            <person name="Brown C.T."/>
            <person name="Hug L.A."/>
            <person name="Sharon I."/>
            <person name="Castelle C.J."/>
            <person name="Probst A.J."/>
            <person name="Thomas B.C."/>
            <person name="Singh A."/>
            <person name="Wilkins M.J."/>
            <person name="Karaoz U."/>
            <person name="Brodie E.L."/>
            <person name="Williams K.H."/>
            <person name="Hubbard S.S."/>
            <person name="Banfield J.F."/>
        </authorList>
    </citation>
    <scope>NUCLEOTIDE SEQUENCE [LARGE SCALE GENOMIC DNA]</scope>
</reference>
<dbReference type="InterPro" id="IPR019861">
    <property type="entry name" value="PorP/SprF_Bacteroidetes"/>
</dbReference>
<evidence type="ECO:0008006" key="3">
    <source>
        <dbReference type="Google" id="ProtNLM"/>
    </source>
</evidence>
<proteinExistence type="predicted"/>
<evidence type="ECO:0000313" key="2">
    <source>
        <dbReference type="Proteomes" id="UP000177905"/>
    </source>
</evidence>
<sequence>MIKNLAIILISFLLLVSPVLGESYTVDISQTGVGARPIALGKAFVGVPDGSNAIAFNPASIAFTPHFEITSMQTKLLDTVEYKMFGSVVSTKIGNIGFNYVSAVSPAGYETTDQSSLSNATPINYESSMMILSYAMNMRNLIQASNIGYLSFGVNAKIINNKLNSSNGGSGSGIDADIGMLLITPKDFNFGICAQNMLGGEINWDSGNKDIFPALIRFGGSYNWKRAKTLITCDGVIPLEENHPLTIHAGVEWTPIEYFSLRAGLDQDALGTNEVIHNFTYGVGLNYKGLTFDYAYKQKGVYSDISTHYISLSYMP</sequence>
<evidence type="ECO:0000313" key="1">
    <source>
        <dbReference type="EMBL" id="OGC16803.1"/>
    </source>
</evidence>